<keyword evidence="7" id="KW-0479">Metal-binding</keyword>
<evidence type="ECO:0000256" key="3">
    <source>
        <dbReference type="ARBA" id="ARBA00022679"/>
    </source>
</evidence>
<accession>A0A9D1IU80</accession>
<keyword evidence="7" id="KW-0460">Magnesium</keyword>
<evidence type="ECO:0000256" key="6">
    <source>
        <dbReference type="ARBA" id="ARBA00023136"/>
    </source>
</evidence>
<dbReference type="PANTHER" id="PTHR22926:SF3">
    <property type="entry name" value="UNDECAPRENYL-PHOSPHATE ALPHA-N-ACETYLGLUCOSAMINYL 1-PHOSPHATE TRANSFERASE"/>
    <property type="match status" value="1"/>
</dbReference>
<dbReference type="PROSITE" id="PS01348">
    <property type="entry name" value="MRAY_2"/>
    <property type="match status" value="1"/>
</dbReference>
<keyword evidence="2" id="KW-1003">Cell membrane</keyword>
<keyword evidence="6 9" id="KW-0472">Membrane</keyword>
<dbReference type="GO" id="GO:0071555">
    <property type="term" value="P:cell wall organization"/>
    <property type="evidence" value="ECO:0007669"/>
    <property type="project" value="TreeGrafter"/>
</dbReference>
<evidence type="ECO:0000256" key="1">
    <source>
        <dbReference type="ARBA" id="ARBA00004651"/>
    </source>
</evidence>
<dbReference type="GO" id="GO:0005886">
    <property type="term" value="C:plasma membrane"/>
    <property type="evidence" value="ECO:0007669"/>
    <property type="project" value="UniProtKB-SubCell"/>
</dbReference>
<name>A0A9D1IU80_9CLOT</name>
<feature type="transmembrane region" description="Helical" evidence="9">
    <location>
        <begin position="296"/>
        <end position="315"/>
    </location>
</feature>
<dbReference type="GO" id="GO:0046872">
    <property type="term" value="F:metal ion binding"/>
    <property type="evidence" value="ECO:0007669"/>
    <property type="project" value="UniProtKB-KW"/>
</dbReference>
<sequence length="369" mass="39676">MIHDSLMLTALFAFVAALAVSFAVTPAVKICAKHFGAVDVPKDNRRMHKVPIPRMGGLAIFLGFIVSVLLFGKLDQQMSAILLGAVLVVILGIVDDKMALPPSIKFVGQIVAALIPALNGVDIERFTNPFADGSYFSLGIFSVPVTVIWIVGLINAVNFIDGLDGLAVGVSSIASITMFTIAVLVSETYVAIVMAALAGACIGFMPYNMNPAKIFMGDTGSMFLGYILATMSIQGLFKFYAVISFAVPFIMLGLPIFDTAFAIIRRLLKGQSPLKADRGHVHHRLIDMGFDQKQSVAILYVLSAILGLSAVLLTTSGEVKIIILVVAVLLSVMIGMSITAYEQHSEQKHHEEHPQEDTESSGPKEDQHE</sequence>
<dbReference type="GO" id="GO:0016780">
    <property type="term" value="F:phosphotransferase activity, for other substituted phosphate groups"/>
    <property type="evidence" value="ECO:0007669"/>
    <property type="project" value="InterPro"/>
</dbReference>
<feature type="transmembrane region" description="Helical" evidence="9">
    <location>
        <begin position="321"/>
        <end position="341"/>
    </location>
</feature>
<comment type="caution">
    <text evidence="10">The sequence shown here is derived from an EMBL/GenBank/DDBJ whole genome shotgun (WGS) entry which is preliminary data.</text>
</comment>
<feature type="binding site" evidence="7">
    <location>
        <position position="218"/>
    </location>
    <ligand>
        <name>Mg(2+)</name>
        <dbReference type="ChEBI" id="CHEBI:18420"/>
    </ligand>
</feature>
<evidence type="ECO:0000256" key="9">
    <source>
        <dbReference type="SAM" id="Phobius"/>
    </source>
</evidence>
<organism evidence="10 11">
    <name type="scientific">Candidatus Ventrousia excrementavium</name>
    <dbReference type="NCBI Taxonomy" id="2840961"/>
    <lineage>
        <taxon>Bacteria</taxon>
        <taxon>Bacillati</taxon>
        <taxon>Bacillota</taxon>
        <taxon>Clostridia</taxon>
        <taxon>Eubacteriales</taxon>
        <taxon>Clostridiaceae</taxon>
        <taxon>Clostridiaceae incertae sedis</taxon>
        <taxon>Candidatus Ventrousia</taxon>
    </lineage>
</organism>
<reference evidence="10" key="1">
    <citation type="submission" date="2020-10" db="EMBL/GenBank/DDBJ databases">
        <authorList>
            <person name="Gilroy R."/>
        </authorList>
    </citation>
    <scope>NUCLEOTIDE SEQUENCE</scope>
    <source>
        <strain evidence="10">CHK191-8634</strain>
    </source>
</reference>
<feature type="transmembrane region" description="Helical" evidence="9">
    <location>
        <begin position="52"/>
        <end position="71"/>
    </location>
</feature>
<dbReference type="GO" id="GO:0009103">
    <property type="term" value="P:lipopolysaccharide biosynthetic process"/>
    <property type="evidence" value="ECO:0007669"/>
    <property type="project" value="TreeGrafter"/>
</dbReference>
<feature type="transmembrane region" description="Helical" evidence="9">
    <location>
        <begin position="135"/>
        <end position="154"/>
    </location>
</feature>
<keyword evidence="5 9" id="KW-1133">Transmembrane helix</keyword>
<evidence type="ECO:0000313" key="11">
    <source>
        <dbReference type="Proteomes" id="UP000824073"/>
    </source>
</evidence>
<dbReference type="EMBL" id="DVMR01000042">
    <property type="protein sequence ID" value="HIU43628.1"/>
    <property type="molecule type" value="Genomic_DNA"/>
</dbReference>
<dbReference type="GO" id="GO:0044038">
    <property type="term" value="P:cell wall macromolecule biosynthetic process"/>
    <property type="evidence" value="ECO:0007669"/>
    <property type="project" value="TreeGrafter"/>
</dbReference>
<feature type="transmembrane region" description="Helical" evidence="9">
    <location>
        <begin position="6"/>
        <end position="31"/>
    </location>
</feature>
<evidence type="ECO:0000256" key="4">
    <source>
        <dbReference type="ARBA" id="ARBA00022692"/>
    </source>
</evidence>
<dbReference type="InterPro" id="IPR018480">
    <property type="entry name" value="PNAcMuramoyl-5peptid_Trfase_CS"/>
</dbReference>
<evidence type="ECO:0000256" key="7">
    <source>
        <dbReference type="PIRSR" id="PIRSR600715-1"/>
    </source>
</evidence>
<reference evidence="10" key="2">
    <citation type="journal article" date="2021" name="PeerJ">
        <title>Extensive microbial diversity within the chicken gut microbiome revealed by metagenomics and culture.</title>
        <authorList>
            <person name="Gilroy R."/>
            <person name="Ravi A."/>
            <person name="Getino M."/>
            <person name="Pursley I."/>
            <person name="Horton D.L."/>
            <person name="Alikhan N.F."/>
            <person name="Baker D."/>
            <person name="Gharbi K."/>
            <person name="Hall N."/>
            <person name="Watson M."/>
            <person name="Adriaenssens E.M."/>
            <person name="Foster-Nyarko E."/>
            <person name="Jarju S."/>
            <person name="Secka A."/>
            <person name="Antonio M."/>
            <person name="Oren A."/>
            <person name="Chaudhuri R.R."/>
            <person name="La Ragione R."/>
            <person name="Hildebrand F."/>
            <person name="Pallen M.J."/>
        </authorList>
    </citation>
    <scope>NUCLEOTIDE SEQUENCE</scope>
    <source>
        <strain evidence="10">CHK191-8634</strain>
    </source>
</reference>
<dbReference type="Pfam" id="PF00953">
    <property type="entry name" value="Glycos_transf_4"/>
    <property type="match status" value="1"/>
</dbReference>
<dbReference type="AlphaFoldDB" id="A0A9D1IU80"/>
<comment type="cofactor">
    <cofactor evidence="7">
        <name>Mg(2+)</name>
        <dbReference type="ChEBI" id="CHEBI:18420"/>
    </cofactor>
</comment>
<feature type="transmembrane region" description="Helical" evidence="9">
    <location>
        <begin position="106"/>
        <end position="123"/>
    </location>
</feature>
<evidence type="ECO:0000256" key="2">
    <source>
        <dbReference type="ARBA" id="ARBA00022475"/>
    </source>
</evidence>
<feature type="transmembrane region" description="Helical" evidence="9">
    <location>
        <begin position="77"/>
        <end position="94"/>
    </location>
</feature>
<gene>
    <name evidence="10" type="ORF">IAB67_04940</name>
</gene>
<feature type="transmembrane region" description="Helical" evidence="9">
    <location>
        <begin position="189"/>
        <end position="207"/>
    </location>
</feature>
<feature type="transmembrane region" description="Helical" evidence="9">
    <location>
        <begin position="239"/>
        <end position="264"/>
    </location>
</feature>
<feature type="transmembrane region" description="Helical" evidence="9">
    <location>
        <begin position="214"/>
        <end position="233"/>
    </location>
</feature>
<keyword evidence="3 10" id="KW-0808">Transferase</keyword>
<dbReference type="PANTHER" id="PTHR22926">
    <property type="entry name" value="PHOSPHO-N-ACETYLMURAMOYL-PENTAPEPTIDE-TRANSFERASE"/>
    <property type="match status" value="1"/>
</dbReference>
<dbReference type="CDD" id="cd06853">
    <property type="entry name" value="GT_WecA_like"/>
    <property type="match status" value="1"/>
</dbReference>
<dbReference type="Proteomes" id="UP000824073">
    <property type="component" value="Unassembled WGS sequence"/>
</dbReference>
<proteinExistence type="predicted"/>
<protein>
    <submittedName>
        <fullName evidence="10">Undecaprenyl/decaprenyl-phosphate alpha-N-acetylglucosaminyl 1-phosphate transferase</fullName>
    </submittedName>
</protein>
<feature type="region of interest" description="Disordered" evidence="8">
    <location>
        <begin position="343"/>
        <end position="369"/>
    </location>
</feature>
<feature type="transmembrane region" description="Helical" evidence="9">
    <location>
        <begin position="166"/>
        <end position="183"/>
    </location>
</feature>
<comment type="subcellular location">
    <subcellularLocation>
        <location evidence="1">Cell membrane</location>
        <topology evidence="1">Multi-pass membrane protein</topology>
    </subcellularLocation>
</comment>
<keyword evidence="4 9" id="KW-0812">Transmembrane</keyword>
<feature type="binding site" evidence="7">
    <location>
        <position position="158"/>
    </location>
    <ligand>
        <name>Mg(2+)</name>
        <dbReference type="ChEBI" id="CHEBI:18420"/>
    </ligand>
</feature>
<evidence type="ECO:0000256" key="8">
    <source>
        <dbReference type="SAM" id="MobiDB-lite"/>
    </source>
</evidence>
<dbReference type="InterPro" id="IPR000715">
    <property type="entry name" value="Glycosyl_transferase_4"/>
</dbReference>
<evidence type="ECO:0000313" key="10">
    <source>
        <dbReference type="EMBL" id="HIU43628.1"/>
    </source>
</evidence>
<evidence type="ECO:0000256" key="5">
    <source>
        <dbReference type="ARBA" id="ARBA00022989"/>
    </source>
</evidence>